<protein>
    <submittedName>
        <fullName evidence="1">Uncharacterized protein</fullName>
    </submittedName>
</protein>
<evidence type="ECO:0000313" key="2">
    <source>
        <dbReference type="Proteomes" id="UP000325296"/>
    </source>
</evidence>
<gene>
    <name evidence="1" type="ORF">F1720_09160</name>
</gene>
<comment type="caution">
    <text evidence="1">The sequence shown here is derived from an EMBL/GenBank/DDBJ whole genome shotgun (WGS) entry which is preliminary data.</text>
</comment>
<proteinExistence type="predicted"/>
<name>A0A5B2UYQ7_9PSED</name>
<dbReference type="Proteomes" id="UP000325296">
    <property type="component" value="Unassembled WGS sequence"/>
</dbReference>
<organism evidence="1 2">
    <name type="scientific">Pseudomonas brenneri</name>
    <dbReference type="NCBI Taxonomy" id="129817"/>
    <lineage>
        <taxon>Bacteria</taxon>
        <taxon>Pseudomonadati</taxon>
        <taxon>Pseudomonadota</taxon>
        <taxon>Gammaproteobacteria</taxon>
        <taxon>Pseudomonadales</taxon>
        <taxon>Pseudomonadaceae</taxon>
        <taxon>Pseudomonas</taxon>
    </lineage>
</organism>
<dbReference type="AlphaFoldDB" id="A0A5B2UYQ7"/>
<reference evidence="1 2" key="1">
    <citation type="submission" date="2019-09" db="EMBL/GenBank/DDBJ databases">
        <title>Draft genome sequence of Pseudomonas brenneri CCUG 51514(T).</title>
        <authorList>
            <person name="Tunovic T."/>
            <person name="Pineiro-Iglesias B."/>
            <person name="Unosson C."/>
            <person name="Inganas E."/>
            <person name="Ohlen M."/>
            <person name="Cardew S."/>
            <person name="Jensie-Markopoulos S."/>
            <person name="Salva-Serra F."/>
            <person name="Jaen-Luchoro D."/>
            <person name="Svensson-Stadler L."/>
            <person name="Chun J."/>
            <person name="Moore E."/>
        </authorList>
    </citation>
    <scope>NUCLEOTIDE SEQUENCE [LARGE SCALE GENOMIC DNA]</scope>
    <source>
        <strain evidence="1 2">CCUG 51514</strain>
    </source>
</reference>
<evidence type="ECO:0000313" key="1">
    <source>
        <dbReference type="EMBL" id="KAA2231105.1"/>
    </source>
</evidence>
<dbReference type="EMBL" id="VUOL01000004">
    <property type="protein sequence ID" value="KAA2231105.1"/>
    <property type="molecule type" value="Genomic_DNA"/>
</dbReference>
<accession>A0A5B2UYQ7</accession>
<sequence>MLAKIVNDNAGILNERAALASFVGTPPGAKLAPTGFEPCFCIRQVNDHRDHPALDLSSICLPTTTRLR</sequence>